<evidence type="ECO:0000256" key="2">
    <source>
        <dbReference type="ARBA" id="ARBA00022840"/>
    </source>
</evidence>
<accession>A0A7C9PN72</accession>
<evidence type="ECO:0000256" key="1">
    <source>
        <dbReference type="ARBA" id="ARBA00022741"/>
    </source>
</evidence>
<dbReference type="GO" id="GO:0006355">
    <property type="term" value="P:regulation of DNA-templated transcription"/>
    <property type="evidence" value="ECO:0007669"/>
    <property type="project" value="InterPro"/>
</dbReference>
<dbReference type="GO" id="GO:0005524">
    <property type="term" value="F:ATP binding"/>
    <property type="evidence" value="ECO:0007669"/>
    <property type="project" value="UniProtKB-KW"/>
</dbReference>
<protein>
    <submittedName>
        <fullName evidence="4">AAA family ATPase</fullName>
    </submittedName>
</protein>
<dbReference type="InterPro" id="IPR041664">
    <property type="entry name" value="AAA_16"/>
</dbReference>
<dbReference type="Pfam" id="PF13191">
    <property type="entry name" value="AAA_16"/>
    <property type="match status" value="1"/>
</dbReference>
<reference evidence="4 5" key="1">
    <citation type="journal article" date="2014" name="Int. J. Syst. Evol. Microbiol.">
        <title>Description of Galbitalea soli gen. nov., sp. nov., and Frondihabitans sucicola sp. nov.</title>
        <authorList>
            <person name="Kim S.J."/>
            <person name="Lim J.M."/>
            <person name="Ahn J.H."/>
            <person name="Weon H.Y."/>
            <person name="Hamada M."/>
            <person name="Suzuki K."/>
            <person name="Ahn T.Y."/>
            <person name="Kwon S.W."/>
        </authorList>
    </citation>
    <scope>NUCLEOTIDE SEQUENCE [LARGE SCALE GENOMIC DNA]</scope>
    <source>
        <strain evidence="4 5">NBRC 108727</strain>
    </source>
</reference>
<dbReference type="EMBL" id="JAAGWZ010000002">
    <property type="protein sequence ID" value="NEM91405.1"/>
    <property type="molecule type" value="Genomic_DNA"/>
</dbReference>
<evidence type="ECO:0000313" key="5">
    <source>
        <dbReference type="Proteomes" id="UP000479756"/>
    </source>
</evidence>
<keyword evidence="1" id="KW-0547">Nucleotide-binding</keyword>
<dbReference type="Gene3D" id="1.10.10.10">
    <property type="entry name" value="Winged helix-like DNA-binding domain superfamily/Winged helix DNA-binding domain"/>
    <property type="match status" value="1"/>
</dbReference>
<feature type="domain" description="HTH luxR-type" evidence="3">
    <location>
        <begin position="855"/>
        <end position="920"/>
    </location>
</feature>
<dbReference type="PROSITE" id="PS50043">
    <property type="entry name" value="HTH_LUXR_2"/>
    <property type="match status" value="1"/>
</dbReference>
<keyword evidence="2" id="KW-0067">ATP-binding</keyword>
<dbReference type="InterPro" id="IPR016032">
    <property type="entry name" value="Sig_transdc_resp-reg_C-effctor"/>
</dbReference>
<dbReference type="PANTHER" id="PTHR16305:SF28">
    <property type="entry name" value="GUANYLATE CYCLASE DOMAIN-CONTAINING PROTEIN"/>
    <property type="match status" value="1"/>
</dbReference>
<dbReference type="Proteomes" id="UP000479756">
    <property type="component" value="Unassembled WGS sequence"/>
</dbReference>
<evidence type="ECO:0000313" key="4">
    <source>
        <dbReference type="EMBL" id="NEM91405.1"/>
    </source>
</evidence>
<keyword evidence="5" id="KW-1185">Reference proteome</keyword>
<dbReference type="InterPro" id="IPR011990">
    <property type="entry name" value="TPR-like_helical_dom_sf"/>
</dbReference>
<dbReference type="InterPro" id="IPR000792">
    <property type="entry name" value="Tscrpt_reg_LuxR_C"/>
</dbReference>
<dbReference type="CDD" id="cd06170">
    <property type="entry name" value="LuxR_C_like"/>
    <property type="match status" value="1"/>
</dbReference>
<dbReference type="GO" id="GO:0005737">
    <property type="term" value="C:cytoplasm"/>
    <property type="evidence" value="ECO:0007669"/>
    <property type="project" value="TreeGrafter"/>
</dbReference>
<dbReference type="GO" id="GO:0004016">
    <property type="term" value="F:adenylate cyclase activity"/>
    <property type="evidence" value="ECO:0007669"/>
    <property type="project" value="TreeGrafter"/>
</dbReference>
<dbReference type="InterPro" id="IPR036388">
    <property type="entry name" value="WH-like_DNA-bd_sf"/>
</dbReference>
<dbReference type="AlphaFoldDB" id="A0A7C9PN72"/>
<proteinExistence type="predicted"/>
<sequence length="938" mass="101446">MTAHRQADADRPRVCPVLVDRDEQLALALRRWESARSGDGQFLLVSGEAGIGKSRLLAEVDDRMRGSGRRLRVAVFPRDAEVAGSVLVDLARELRATGDRASAERLTTRLDGGLRETGDPVRRRRLLVAELAEEVGALLASEATMLRVEDLHWADELSLDVLERVGSRVRELPAMLVATFRSDELYPRSALRAWRARLVEQRVAEELRLRRLDPDGTAAMVTALRGAAPASAELAALFDRSDGIPLHVEELIVTELLDGAAVPETIAESVAQRAARLSRSAGEVLEAAAVIGRSCAVDLLREVSAASPGELDPALAELTDSLLLVPGAGGDDVDFRHALIRDAVYAGIPPYRRRALHGTVAEVAERSGFGSAFLSDQLERAHRPAAAYGHALRAAREAVRSGAHREGVALYRRAQRTMPSSTPVAERALVHSDLARELAAVDDNEAALREWVAAIELHRRDGDEVAAARHVSQQLAALHLLGVPFAEREAIARQALARIDGVAGQRAELARAELLAAITAGLMLDRRLDNAIAVGSEAARHAAGEGAEAIRIDLDLSLGSVLVFAGRGDEGWALLENGIRAATEHRLDTRIARGYRMIGSCASVLVEYDRAERWIAEGLEVTRRLEQWNDHHYLTAHLAHVRWATGRPAEARALADAALVDGRGGITTRVTALHVLGYLALEAGSGVDGPGDRPALDAALEHLTAAREIGERMGELQRLSPAVWGLAELALAEGRADDAVTLCETGWELSAAVTDAAYLFPFVLTGVRAQLARRDTLAARAWLARCRSLIAARGIPGTLPALDHAEGLLLLADRQLLRARESLERARAEWGRLRRAREREQCIRDLAEVDARTGRSLRRDELSPREFEVARLIAQGATNREIAATLVISAKTASAHVEHILSKLGAARRAEIAAWVVARDAPARAPIPVDAPPSARRP</sequence>
<dbReference type="SMART" id="SM00421">
    <property type="entry name" value="HTH_LUXR"/>
    <property type="match status" value="1"/>
</dbReference>
<name>A0A7C9PN72_9MICO</name>
<evidence type="ECO:0000259" key="3">
    <source>
        <dbReference type="PROSITE" id="PS50043"/>
    </source>
</evidence>
<dbReference type="PANTHER" id="PTHR16305">
    <property type="entry name" value="TESTICULAR SOLUBLE ADENYLYL CYCLASE"/>
    <property type="match status" value="1"/>
</dbReference>
<comment type="caution">
    <text evidence="4">The sequence shown here is derived from an EMBL/GenBank/DDBJ whole genome shotgun (WGS) entry which is preliminary data.</text>
</comment>
<organism evidence="4 5">
    <name type="scientific">Galbitalea soli</name>
    <dbReference type="NCBI Taxonomy" id="1268042"/>
    <lineage>
        <taxon>Bacteria</taxon>
        <taxon>Bacillati</taxon>
        <taxon>Actinomycetota</taxon>
        <taxon>Actinomycetes</taxon>
        <taxon>Micrococcales</taxon>
        <taxon>Microbacteriaceae</taxon>
        <taxon>Galbitalea</taxon>
    </lineage>
</organism>
<dbReference type="SUPFAM" id="SSF46894">
    <property type="entry name" value="C-terminal effector domain of the bipartite response regulators"/>
    <property type="match status" value="1"/>
</dbReference>
<dbReference type="PRINTS" id="PR00038">
    <property type="entry name" value="HTHLUXR"/>
</dbReference>
<dbReference type="GO" id="GO:0003677">
    <property type="term" value="F:DNA binding"/>
    <property type="evidence" value="ECO:0007669"/>
    <property type="project" value="InterPro"/>
</dbReference>
<dbReference type="Pfam" id="PF00196">
    <property type="entry name" value="GerE"/>
    <property type="match status" value="1"/>
</dbReference>
<dbReference type="RefSeq" id="WP_163473098.1">
    <property type="nucleotide sequence ID" value="NZ_JAAGWZ010000002.1"/>
</dbReference>
<dbReference type="SUPFAM" id="SSF48452">
    <property type="entry name" value="TPR-like"/>
    <property type="match status" value="1"/>
</dbReference>
<dbReference type="Gene3D" id="1.25.40.10">
    <property type="entry name" value="Tetratricopeptide repeat domain"/>
    <property type="match status" value="1"/>
</dbReference>
<gene>
    <name evidence="4" type="ORF">G3T37_08545</name>
</gene>